<accession>A0A1G8IY80</accession>
<gene>
    <name evidence="2" type="ORF">SAMN05428953_101529</name>
</gene>
<name>A0A1G8IY80_9HYPH</name>
<evidence type="ECO:0000256" key="1">
    <source>
        <dbReference type="SAM" id="MobiDB-lite"/>
    </source>
</evidence>
<proteinExistence type="predicted"/>
<evidence type="ECO:0000313" key="2">
    <source>
        <dbReference type="EMBL" id="SDI23998.1"/>
    </source>
</evidence>
<feature type="compositionally biased region" description="Basic and acidic residues" evidence="1">
    <location>
        <begin position="156"/>
        <end position="166"/>
    </location>
</feature>
<protein>
    <submittedName>
        <fullName evidence="2">Uncharacterized protein</fullName>
    </submittedName>
</protein>
<reference evidence="3" key="1">
    <citation type="submission" date="2016-10" db="EMBL/GenBank/DDBJ databases">
        <authorList>
            <person name="Varghese N."/>
            <person name="Submissions S."/>
        </authorList>
    </citation>
    <scope>NUCLEOTIDE SEQUENCE [LARGE SCALE GENOMIC DNA]</scope>
    <source>
        <strain evidence="3">CGMCC 1.11022</strain>
    </source>
</reference>
<sequence length="190" mass="20769">MSDPLASMIAALTEARHIYAHDVQYGATFAVDAVVQYLQELDIDPQLCVPLIGLSGALVDAGMGITNPHVSLAKHEGGTKTPIQDSLTWGWAAAAVTLQLEAGETLPSAARRVHAILGNRFPVSKIIEYRKRLTRGKSTVREQSRSNYHTAIGSAHAEKQLSPRQRAEWTLTTLRNMTGTKQGEDRTKVR</sequence>
<dbReference type="EMBL" id="FNEE01000001">
    <property type="protein sequence ID" value="SDI23998.1"/>
    <property type="molecule type" value="Genomic_DNA"/>
</dbReference>
<evidence type="ECO:0000313" key="3">
    <source>
        <dbReference type="Proteomes" id="UP000198894"/>
    </source>
</evidence>
<dbReference type="Proteomes" id="UP000198894">
    <property type="component" value="Unassembled WGS sequence"/>
</dbReference>
<feature type="region of interest" description="Disordered" evidence="1">
    <location>
        <begin position="138"/>
        <end position="166"/>
    </location>
</feature>
<organism evidence="2 3">
    <name type="scientific">Mesorhizobium muleiense</name>
    <dbReference type="NCBI Taxonomy" id="1004279"/>
    <lineage>
        <taxon>Bacteria</taxon>
        <taxon>Pseudomonadati</taxon>
        <taxon>Pseudomonadota</taxon>
        <taxon>Alphaproteobacteria</taxon>
        <taxon>Hyphomicrobiales</taxon>
        <taxon>Phyllobacteriaceae</taxon>
        <taxon>Mesorhizobium</taxon>
    </lineage>
</organism>
<keyword evidence="3" id="KW-1185">Reference proteome</keyword>
<dbReference type="AlphaFoldDB" id="A0A1G8IY80"/>